<feature type="region of interest" description="Disordered" evidence="1">
    <location>
        <begin position="148"/>
        <end position="238"/>
    </location>
</feature>
<feature type="region of interest" description="Disordered" evidence="1">
    <location>
        <begin position="1"/>
        <end position="25"/>
    </location>
</feature>
<evidence type="ECO:0000313" key="3">
    <source>
        <dbReference type="Proteomes" id="UP000236161"/>
    </source>
</evidence>
<feature type="compositionally biased region" description="Basic and acidic residues" evidence="1">
    <location>
        <begin position="158"/>
        <end position="169"/>
    </location>
</feature>
<dbReference type="EMBL" id="KZ452028">
    <property type="protein sequence ID" value="PKA50158.1"/>
    <property type="molecule type" value="Genomic_DNA"/>
</dbReference>
<feature type="compositionally biased region" description="Basic and acidic residues" evidence="1">
    <location>
        <begin position="209"/>
        <end position="219"/>
    </location>
</feature>
<feature type="compositionally biased region" description="Low complexity" evidence="1">
    <location>
        <begin position="188"/>
        <end position="197"/>
    </location>
</feature>
<evidence type="ECO:0000313" key="2">
    <source>
        <dbReference type="EMBL" id="PKA50158.1"/>
    </source>
</evidence>
<name>A0A2I0A3N7_9ASPA</name>
<accession>A0A2I0A3N7</accession>
<organism evidence="2 3">
    <name type="scientific">Apostasia shenzhenica</name>
    <dbReference type="NCBI Taxonomy" id="1088818"/>
    <lineage>
        <taxon>Eukaryota</taxon>
        <taxon>Viridiplantae</taxon>
        <taxon>Streptophyta</taxon>
        <taxon>Embryophyta</taxon>
        <taxon>Tracheophyta</taxon>
        <taxon>Spermatophyta</taxon>
        <taxon>Magnoliopsida</taxon>
        <taxon>Liliopsida</taxon>
        <taxon>Asparagales</taxon>
        <taxon>Orchidaceae</taxon>
        <taxon>Apostasioideae</taxon>
        <taxon>Apostasia</taxon>
    </lineage>
</organism>
<feature type="region of interest" description="Disordered" evidence="1">
    <location>
        <begin position="102"/>
        <end position="131"/>
    </location>
</feature>
<proteinExistence type="predicted"/>
<evidence type="ECO:0000256" key="1">
    <source>
        <dbReference type="SAM" id="MobiDB-lite"/>
    </source>
</evidence>
<feature type="compositionally biased region" description="Low complexity" evidence="1">
    <location>
        <begin position="1"/>
        <end position="21"/>
    </location>
</feature>
<dbReference type="AlphaFoldDB" id="A0A2I0A3N7"/>
<dbReference type="Proteomes" id="UP000236161">
    <property type="component" value="Unassembled WGS sequence"/>
</dbReference>
<protein>
    <submittedName>
        <fullName evidence="2">Uncharacterized protein</fullName>
    </submittedName>
</protein>
<sequence length="238" mass="24147">MLSPSAPAASSRSRSRVLSASIPRPHRTSGPVFGVRACAGDANLGGLSYDGDTWSSACDVGKGSLVPDNSLDNPARLAAWCDFPLVGPGCVLSRLTHSDLSGMPPQLTPAQPAQLAEPPAPSSAGLAAGPELVQPSTGLFCKPSFASRGFEENSEAQSKGERPNSEGRKKASSAGRSKDARASKRARAGAGQARAGGVVNAGKHTSVGTRDREHGEARGQADAGLRGPTRAADEAVAG</sequence>
<keyword evidence="3" id="KW-1185">Reference proteome</keyword>
<gene>
    <name evidence="2" type="ORF">AXF42_Ash020103</name>
</gene>
<feature type="compositionally biased region" description="Low complexity" evidence="1">
    <location>
        <begin position="104"/>
        <end position="131"/>
    </location>
</feature>
<reference evidence="2 3" key="1">
    <citation type="journal article" date="2017" name="Nature">
        <title>The Apostasia genome and the evolution of orchids.</title>
        <authorList>
            <person name="Zhang G.Q."/>
            <person name="Liu K.W."/>
            <person name="Li Z."/>
            <person name="Lohaus R."/>
            <person name="Hsiao Y.Y."/>
            <person name="Niu S.C."/>
            <person name="Wang J.Y."/>
            <person name="Lin Y.C."/>
            <person name="Xu Q."/>
            <person name="Chen L.J."/>
            <person name="Yoshida K."/>
            <person name="Fujiwara S."/>
            <person name="Wang Z.W."/>
            <person name="Zhang Y.Q."/>
            <person name="Mitsuda N."/>
            <person name="Wang M."/>
            <person name="Liu G.H."/>
            <person name="Pecoraro L."/>
            <person name="Huang H.X."/>
            <person name="Xiao X.J."/>
            <person name="Lin M."/>
            <person name="Wu X.Y."/>
            <person name="Wu W.L."/>
            <person name="Chen Y.Y."/>
            <person name="Chang S.B."/>
            <person name="Sakamoto S."/>
            <person name="Ohme-Takagi M."/>
            <person name="Yagi M."/>
            <person name="Zeng S.J."/>
            <person name="Shen C.Y."/>
            <person name="Yeh C.M."/>
            <person name="Luo Y.B."/>
            <person name="Tsai W.C."/>
            <person name="Van de Peer Y."/>
            <person name="Liu Z.J."/>
        </authorList>
    </citation>
    <scope>NUCLEOTIDE SEQUENCE [LARGE SCALE GENOMIC DNA]</scope>
    <source>
        <strain evidence="3">cv. Shenzhen</strain>
        <tissue evidence="2">Stem</tissue>
    </source>
</reference>